<organism evidence="3 4">
    <name type="scientific">Paramicrosporidium saccamoebae</name>
    <dbReference type="NCBI Taxonomy" id="1246581"/>
    <lineage>
        <taxon>Eukaryota</taxon>
        <taxon>Fungi</taxon>
        <taxon>Fungi incertae sedis</taxon>
        <taxon>Cryptomycota</taxon>
        <taxon>Cryptomycota incertae sedis</taxon>
        <taxon>Paramicrosporidium</taxon>
    </lineage>
</organism>
<evidence type="ECO:0000256" key="2">
    <source>
        <dbReference type="SAM" id="SignalP"/>
    </source>
</evidence>
<keyword evidence="2" id="KW-0732">Signal</keyword>
<sequence length="84" mass="9431">MLLRTIITLLLCFVSSARGSNRFSYELSSIPMESGSGDGRTGKRRASSWTLRAPLKKDFLAPRRHSTPEEIGYPSQSLEPRMTE</sequence>
<reference evidence="3 4" key="1">
    <citation type="submission" date="2016-10" db="EMBL/GenBank/DDBJ databases">
        <title>The genome of Paramicrosporidium saccamoebae is the missing link in understanding Cryptomycota and Microsporidia evolution.</title>
        <authorList>
            <person name="Quandt C.A."/>
            <person name="Beaudet D."/>
            <person name="Corsaro D."/>
            <person name="Michel R."/>
            <person name="Corradi N."/>
            <person name="James T."/>
        </authorList>
    </citation>
    <scope>NUCLEOTIDE SEQUENCE [LARGE SCALE GENOMIC DNA]</scope>
    <source>
        <strain evidence="3 4">KSL3</strain>
    </source>
</reference>
<feature type="signal peptide" evidence="2">
    <location>
        <begin position="1"/>
        <end position="19"/>
    </location>
</feature>
<evidence type="ECO:0000256" key="1">
    <source>
        <dbReference type="SAM" id="MobiDB-lite"/>
    </source>
</evidence>
<feature type="region of interest" description="Disordered" evidence="1">
    <location>
        <begin position="62"/>
        <end position="84"/>
    </location>
</feature>
<protein>
    <submittedName>
        <fullName evidence="3">Uncharacterized protein</fullName>
    </submittedName>
</protein>
<comment type="caution">
    <text evidence="3">The sequence shown here is derived from an EMBL/GenBank/DDBJ whole genome shotgun (WGS) entry which is preliminary data.</text>
</comment>
<gene>
    <name evidence="3" type="ORF">PSACC_01299</name>
</gene>
<dbReference type="Proteomes" id="UP000240830">
    <property type="component" value="Unassembled WGS sequence"/>
</dbReference>
<accession>A0A2H9TM86</accession>
<dbReference type="EMBL" id="MTSL01000097">
    <property type="protein sequence ID" value="PJF18888.1"/>
    <property type="molecule type" value="Genomic_DNA"/>
</dbReference>
<keyword evidence="4" id="KW-1185">Reference proteome</keyword>
<proteinExistence type="predicted"/>
<evidence type="ECO:0000313" key="3">
    <source>
        <dbReference type="EMBL" id="PJF18888.1"/>
    </source>
</evidence>
<feature type="chain" id="PRO_5014112261" evidence="2">
    <location>
        <begin position="20"/>
        <end position="84"/>
    </location>
</feature>
<evidence type="ECO:0000313" key="4">
    <source>
        <dbReference type="Proteomes" id="UP000240830"/>
    </source>
</evidence>
<name>A0A2H9TM86_9FUNG</name>
<dbReference type="AlphaFoldDB" id="A0A2H9TM86"/>